<evidence type="ECO:0000259" key="7">
    <source>
        <dbReference type="Pfam" id="PF00082"/>
    </source>
</evidence>
<proteinExistence type="inferred from homology"/>
<dbReference type="InterPro" id="IPR036112">
    <property type="entry name" value="ComA_synth_sf"/>
</dbReference>
<organism evidence="8 9">
    <name type="scientific">Brassica cretica</name>
    <name type="common">Mustard</name>
    <dbReference type="NCBI Taxonomy" id="69181"/>
    <lineage>
        <taxon>Eukaryota</taxon>
        <taxon>Viridiplantae</taxon>
        <taxon>Streptophyta</taxon>
        <taxon>Embryophyta</taxon>
        <taxon>Tracheophyta</taxon>
        <taxon>Spermatophyta</taxon>
        <taxon>Magnoliopsida</taxon>
        <taxon>eudicotyledons</taxon>
        <taxon>Gunneridae</taxon>
        <taxon>Pentapetalae</taxon>
        <taxon>rosids</taxon>
        <taxon>malvids</taxon>
        <taxon>Brassicales</taxon>
        <taxon>Brassicaceae</taxon>
        <taxon>Brassiceae</taxon>
        <taxon>Brassica</taxon>
    </lineage>
</organism>
<dbReference type="AlphaFoldDB" id="A0A8S9H428"/>
<dbReference type="Proteomes" id="UP000712281">
    <property type="component" value="Unassembled WGS sequence"/>
</dbReference>
<name>A0A8S9H428_BRACR</name>
<evidence type="ECO:0000256" key="5">
    <source>
        <dbReference type="PROSITE-ProRule" id="PRU01240"/>
    </source>
</evidence>
<comment type="caution">
    <text evidence="8">The sequence shown here is derived from an EMBL/GenBank/DDBJ whole genome shotgun (WGS) entry which is preliminary data.</text>
</comment>
<protein>
    <recommendedName>
        <fullName evidence="7">Peptidase S8/S53 domain-containing protein</fullName>
    </recommendedName>
</protein>
<dbReference type="InterPro" id="IPR022398">
    <property type="entry name" value="Peptidase_S8_His-AS"/>
</dbReference>
<feature type="region of interest" description="Disordered" evidence="6">
    <location>
        <begin position="1"/>
        <end position="24"/>
    </location>
</feature>
<evidence type="ECO:0000256" key="4">
    <source>
        <dbReference type="ARBA" id="ARBA00022825"/>
    </source>
</evidence>
<dbReference type="PRINTS" id="PR00723">
    <property type="entry name" value="SUBTILISIN"/>
</dbReference>
<evidence type="ECO:0000313" key="8">
    <source>
        <dbReference type="EMBL" id="KAF2550908.1"/>
    </source>
</evidence>
<dbReference type="Gene3D" id="3.20.20.70">
    <property type="entry name" value="Aldolase class I"/>
    <property type="match status" value="1"/>
</dbReference>
<dbReference type="CDD" id="cd02120">
    <property type="entry name" value="PA_subtilisin_like"/>
    <property type="match status" value="1"/>
</dbReference>
<dbReference type="Gene3D" id="3.40.50.200">
    <property type="entry name" value="Peptidase S8/S53 domain"/>
    <property type="match status" value="1"/>
</dbReference>
<dbReference type="Gene3D" id="3.50.30.30">
    <property type="match status" value="1"/>
</dbReference>
<evidence type="ECO:0000256" key="1">
    <source>
        <dbReference type="ARBA" id="ARBA00010424"/>
    </source>
</evidence>
<feature type="compositionally biased region" description="Basic and acidic residues" evidence="6">
    <location>
        <begin position="8"/>
        <end position="21"/>
    </location>
</feature>
<dbReference type="Pfam" id="PF02679">
    <property type="entry name" value="ComA"/>
    <property type="match status" value="1"/>
</dbReference>
<evidence type="ECO:0000256" key="3">
    <source>
        <dbReference type="ARBA" id="ARBA00022801"/>
    </source>
</evidence>
<dbReference type="InterPro" id="IPR034197">
    <property type="entry name" value="Peptidases_S8_3"/>
</dbReference>
<dbReference type="SUPFAM" id="SSF52743">
    <property type="entry name" value="Subtilisin-like"/>
    <property type="match status" value="1"/>
</dbReference>
<dbReference type="PANTHER" id="PTHR48413:SF1">
    <property type="entry name" value="PROTEIN HEAT-STRESS-ASSOCIATED 32"/>
    <property type="match status" value="1"/>
</dbReference>
<dbReference type="PANTHER" id="PTHR48413">
    <property type="match status" value="1"/>
</dbReference>
<dbReference type="GO" id="GO:0004252">
    <property type="term" value="F:serine-type endopeptidase activity"/>
    <property type="evidence" value="ECO:0007669"/>
    <property type="project" value="InterPro"/>
</dbReference>
<sequence>MAGHYRWKSFEENEDRPEKPRRYGVTEMRGPRYSVLSQNVLQEIFESMGQFVDGLKFSGGSNSLIPKSFIQQAIDMAHEHDVYVSTGDWAEHVLRSGGPSGFKEYIEECKQLGFDTIELNANSLEVPEDTLLRYVRMIKNVGLRAKPIFAVKFNKSDIPGRRNRAFGSYVVPEPRSSEFVEDIDLLIRKAERCLEAGADTIMIDADDVCNYADSIRADIIAKVIGRLGVEKTMFEASDAKLAEWFIKRYGPNVNLYVDHSQIMDLECLRGRHLDHPEVITLVINRKLVMQTTRTWDYLGLFSTPASSKGLLQGSNMGSGAIIGVIDSGIWSESGVFDDNGYGPTPKQWKGQCVSGDQFKAEDCNKKLIGAKYYMDGLNADLATSINSSTEHISPRDHNGHGTQVSSTVAGSFLSNLTFPGLSAGSIMRGAAPKAHIAMYKACWDVQGGMCSVADVWKAFDEAINDGVDVLSVSIGGLSKVRSLDVEVDIAIPALHAVNKGITVVYPAGNGGPRGTTVINISPWIITVAATTLDRSLSAFITLDNNQTFMGQSMYTGPELGFTDVMFSEDQSSVATVKGKVVMYFEKEKPMPGPEILQRNGAVGVIYVRTPSSRLECPANFPCIYIDIDIGSKIYFHMETTSLI</sequence>
<dbReference type="InterPro" id="IPR015500">
    <property type="entry name" value="Peptidase_S8_subtilisin-rel"/>
</dbReference>
<dbReference type="InterPro" id="IPR036852">
    <property type="entry name" value="Peptidase_S8/S53_dom_sf"/>
</dbReference>
<dbReference type="PROSITE" id="PS51892">
    <property type="entry name" value="SUBTILASE"/>
    <property type="match status" value="1"/>
</dbReference>
<comment type="caution">
    <text evidence="5">Lacks conserved residue(s) required for the propagation of feature annotation.</text>
</comment>
<keyword evidence="2" id="KW-0645">Protease</keyword>
<dbReference type="SUPFAM" id="SSF102110">
    <property type="entry name" value="(2r)-phospho-3-sulfolactate synthase ComA"/>
    <property type="match status" value="1"/>
</dbReference>
<comment type="similarity">
    <text evidence="5">Belongs to the peptidase S8 family.</text>
</comment>
<dbReference type="GO" id="GO:0006508">
    <property type="term" value="P:proteolysis"/>
    <property type="evidence" value="ECO:0007669"/>
    <property type="project" value="UniProtKB-KW"/>
</dbReference>
<dbReference type="InterPro" id="IPR000209">
    <property type="entry name" value="Peptidase_S8/S53_dom"/>
</dbReference>
<evidence type="ECO:0000256" key="6">
    <source>
        <dbReference type="SAM" id="MobiDB-lite"/>
    </source>
</evidence>
<comment type="similarity">
    <text evidence="1">Belongs to the phosphosulfolactate synthase family.</text>
</comment>
<dbReference type="PROSITE" id="PS00137">
    <property type="entry name" value="SUBTILASE_HIS"/>
    <property type="match status" value="1"/>
</dbReference>
<dbReference type="InterPro" id="IPR013785">
    <property type="entry name" value="Aldolase_TIM"/>
</dbReference>
<feature type="domain" description="Peptidase S8/S53" evidence="7">
    <location>
        <begin position="317"/>
        <end position="539"/>
    </location>
</feature>
<evidence type="ECO:0000313" key="9">
    <source>
        <dbReference type="Proteomes" id="UP000712281"/>
    </source>
</evidence>
<accession>A0A8S9H428</accession>
<reference evidence="8" key="1">
    <citation type="submission" date="2019-12" db="EMBL/GenBank/DDBJ databases">
        <title>Genome sequencing and annotation of Brassica cretica.</title>
        <authorList>
            <person name="Studholme D.J."/>
            <person name="Sarris P.F."/>
        </authorList>
    </citation>
    <scope>NUCLEOTIDE SEQUENCE</scope>
    <source>
        <strain evidence="8">PFS-001/15</strain>
        <tissue evidence="8">Leaf</tissue>
    </source>
</reference>
<dbReference type="EMBL" id="QGKW02001988">
    <property type="protein sequence ID" value="KAF2550908.1"/>
    <property type="molecule type" value="Genomic_DNA"/>
</dbReference>
<dbReference type="CDD" id="cd04852">
    <property type="entry name" value="Peptidases_S8_3"/>
    <property type="match status" value="1"/>
</dbReference>
<keyword evidence="3" id="KW-0378">Hydrolase</keyword>
<dbReference type="Pfam" id="PF00082">
    <property type="entry name" value="Peptidase_S8"/>
    <property type="match status" value="1"/>
</dbReference>
<gene>
    <name evidence="8" type="ORF">F2Q68_00037241</name>
</gene>
<keyword evidence="4" id="KW-0720">Serine protease</keyword>
<evidence type="ECO:0000256" key="2">
    <source>
        <dbReference type="ARBA" id="ARBA00022670"/>
    </source>
</evidence>
<dbReference type="InterPro" id="IPR003830">
    <property type="entry name" value="ComA_synth"/>
</dbReference>